<reference evidence="1 2" key="1">
    <citation type="submission" date="2021-06" db="EMBL/GenBank/DDBJ databases">
        <authorList>
            <person name="Palmer J.M."/>
        </authorList>
    </citation>
    <scope>NUCLEOTIDE SEQUENCE [LARGE SCALE GENOMIC DNA]</scope>
    <source>
        <strain evidence="1 2">GA_2019</strain>
        <tissue evidence="1">Muscle</tissue>
    </source>
</reference>
<proteinExistence type="predicted"/>
<sequence>MLKSMAVGPNIVLELICSYQDIFNVEASPGVVVIHQDPPPLCATLDGIVISPNEGKASDNKQIRQGHLIITVLSLCDPQTQKVNSNVVLKRWRTYQKCLS</sequence>
<dbReference type="Proteomes" id="UP001476798">
    <property type="component" value="Unassembled WGS sequence"/>
</dbReference>
<accession>A0ABV0N634</accession>
<evidence type="ECO:0000313" key="2">
    <source>
        <dbReference type="Proteomes" id="UP001476798"/>
    </source>
</evidence>
<evidence type="ECO:0000313" key="1">
    <source>
        <dbReference type="EMBL" id="MEQ2166379.1"/>
    </source>
</evidence>
<name>A0ABV0N634_9TELE</name>
<gene>
    <name evidence="1" type="ORF">GOODEAATRI_027381</name>
</gene>
<organism evidence="1 2">
    <name type="scientific">Goodea atripinnis</name>
    <dbReference type="NCBI Taxonomy" id="208336"/>
    <lineage>
        <taxon>Eukaryota</taxon>
        <taxon>Metazoa</taxon>
        <taxon>Chordata</taxon>
        <taxon>Craniata</taxon>
        <taxon>Vertebrata</taxon>
        <taxon>Euteleostomi</taxon>
        <taxon>Actinopterygii</taxon>
        <taxon>Neopterygii</taxon>
        <taxon>Teleostei</taxon>
        <taxon>Neoteleostei</taxon>
        <taxon>Acanthomorphata</taxon>
        <taxon>Ovalentaria</taxon>
        <taxon>Atherinomorphae</taxon>
        <taxon>Cyprinodontiformes</taxon>
        <taxon>Goodeidae</taxon>
        <taxon>Goodea</taxon>
    </lineage>
</organism>
<keyword evidence="2" id="KW-1185">Reference proteome</keyword>
<comment type="caution">
    <text evidence="1">The sequence shown here is derived from an EMBL/GenBank/DDBJ whole genome shotgun (WGS) entry which is preliminary data.</text>
</comment>
<dbReference type="EMBL" id="JAHRIO010023565">
    <property type="protein sequence ID" value="MEQ2166379.1"/>
    <property type="molecule type" value="Genomic_DNA"/>
</dbReference>
<protein>
    <submittedName>
        <fullName evidence="1">Uncharacterized protein</fullName>
    </submittedName>
</protein>